<keyword evidence="7" id="KW-1185">Reference proteome</keyword>
<organism evidence="6 7">
    <name type="scientific">Nonomuraea cypriaca</name>
    <dbReference type="NCBI Taxonomy" id="1187855"/>
    <lineage>
        <taxon>Bacteria</taxon>
        <taxon>Bacillati</taxon>
        <taxon>Actinomycetota</taxon>
        <taxon>Actinomycetes</taxon>
        <taxon>Streptosporangiales</taxon>
        <taxon>Streptosporangiaceae</taxon>
        <taxon>Nonomuraea</taxon>
    </lineage>
</organism>
<evidence type="ECO:0000256" key="2">
    <source>
        <dbReference type="ARBA" id="ARBA00011402"/>
    </source>
</evidence>
<dbReference type="EMBL" id="JADOGI010000017">
    <property type="protein sequence ID" value="MBF8185728.1"/>
    <property type="molecule type" value="Genomic_DNA"/>
</dbReference>
<evidence type="ECO:0000313" key="7">
    <source>
        <dbReference type="Proteomes" id="UP000605361"/>
    </source>
</evidence>
<dbReference type="AlphaFoldDB" id="A0A931A5X7"/>
<evidence type="ECO:0000313" key="6">
    <source>
        <dbReference type="EMBL" id="MBF8185728.1"/>
    </source>
</evidence>
<evidence type="ECO:0000256" key="1">
    <source>
        <dbReference type="ARBA" id="ARBA00006639"/>
    </source>
</evidence>
<comment type="similarity">
    <text evidence="1">Belongs to the Bpa family.</text>
</comment>
<feature type="region of interest" description="Disordered" evidence="5">
    <location>
        <begin position="1"/>
        <end position="27"/>
    </location>
</feature>
<reference evidence="6" key="1">
    <citation type="submission" date="2020-11" db="EMBL/GenBank/DDBJ databases">
        <title>Whole-genome analyses of Nonomuraea sp. K274.</title>
        <authorList>
            <person name="Veyisoglu A."/>
        </authorList>
    </citation>
    <scope>NUCLEOTIDE SEQUENCE</scope>
    <source>
        <strain evidence="6">K274</strain>
    </source>
</reference>
<dbReference type="Pfam" id="PF10759">
    <property type="entry name" value="BPA"/>
    <property type="match status" value="1"/>
</dbReference>
<dbReference type="RefSeq" id="WP_195894710.1">
    <property type="nucleotide sequence ID" value="NZ_JADOGI010000017.1"/>
</dbReference>
<sequence>MARIPDPGPKERHVEQQSSSAELDQIEEPAHLIRVSTMVRQLLDEARELPLDERARERLRVIHSRAVEEIGRAVGPELRDELARLRPDVPGDRPPTQAELRIMHGQLVGWLEGVFHGVQAGLATRRAKAREKELDHPGHAPPG</sequence>
<gene>
    <name evidence="6" type="ORF">ITP53_08240</name>
</gene>
<evidence type="ECO:0000256" key="3">
    <source>
        <dbReference type="ARBA" id="ARBA00014831"/>
    </source>
</evidence>
<comment type="subunit">
    <text evidence="2">Forms a homooligomeric, either hexameric or heptameric, ring-like structure which stacks co-axially with the proteasomal alpha-rings.</text>
</comment>
<keyword evidence="4" id="KW-0647">Proteasome</keyword>
<evidence type="ECO:0000256" key="4">
    <source>
        <dbReference type="ARBA" id="ARBA00022942"/>
    </source>
</evidence>
<evidence type="ECO:0000256" key="5">
    <source>
        <dbReference type="SAM" id="MobiDB-lite"/>
    </source>
</evidence>
<name>A0A931A5X7_9ACTN</name>
<proteinExistence type="inferred from homology"/>
<comment type="caution">
    <text evidence="6">The sequence shown here is derived from an EMBL/GenBank/DDBJ whole genome shotgun (WGS) entry which is preliminary data.</text>
</comment>
<protein>
    <recommendedName>
        <fullName evidence="3">Bacterial proteasome activator</fullName>
    </recommendedName>
</protein>
<accession>A0A931A5X7</accession>
<dbReference type="GO" id="GO:0061136">
    <property type="term" value="P:regulation of proteasomal protein catabolic process"/>
    <property type="evidence" value="ECO:0007669"/>
    <property type="project" value="InterPro"/>
</dbReference>
<dbReference type="Proteomes" id="UP000605361">
    <property type="component" value="Unassembled WGS sequence"/>
</dbReference>
<dbReference type="GO" id="GO:0000502">
    <property type="term" value="C:proteasome complex"/>
    <property type="evidence" value="ECO:0007669"/>
    <property type="project" value="UniProtKB-KW"/>
</dbReference>
<dbReference type="InterPro" id="IPR019695">
    <property type="entry name" value="Proteasome_act"/>
</dbReference>